<dbReference type="EMBL" id="JACAZH010000021">
    <property type="protein sequence ID" value="KAF7344328.1"/>
    <property type="molecule type" value="Genomic_DNA"/>
</dbReference>
<feature type="region of interest" description="Disordered" evidence="1">
    <location>
        <begin position="334"/>
        <end position="383"/>
    </location>
</feature>
<organism evidence="2 3">
    <name type="scientific">Mycena sanguinolenta</name>
    <dbReference type="NCBI Taxonomy" id="230812"/>
    <lineage>
        <taxon>Eukaryota</taxon>
        <taxon>Fungi</taxon>
        <taxon>Dikarya</taxon>
        <taxon>Basidiomycota</taxon>
        <taxon>Agaricomycotina</taxon>
        <taxon>Agaricomycetes</taxon>
        <taxon>Agaricomycetidae</taxon>
        <taxon>Agaricales</taxon>
        <taxon>Marasmiineae</taxon>
        <taxon>Mycenaceae</taxon>
        <taxon>Mycena</taxon>
    </lineage>
</organism>
<comment type="caution">
    <text evidence="2">The sequence shown here is derived from an EMBL/GenBank/DDBJ whole genome shotgun (WGS) entry which is preliminary data.</text>
</comment>
<feature type="compositionally biased region" description="Pro residues" evidence="1">
    <location>
        <begin position="21"/>
        <end position="45"/>
    </location>
</feature>
<sequence>MALSTKELLERSRRKRANRENPPPTSSTPSSPSLPPTPGLQPLPPLFNLNSTPAPGSTALSIRGTSMVQLKNFGERELKRIKLEPSTESNFRTYLATTSKDERDAMQAIWTLRVWDQLNWLTQNTAEAWTPSAGLEKAAHRNIYSLLLLPNVQLYAGTVGDIVLAAMRAVGTADLPDADSIHVDELITWLGEEVSQARYAIKRKIIDNARSNVADMAAELFSITHARYVPHTLGLYMHLALLRRLLGLKHSVNTFWGKVDDEMEEFRKGGSQAFVDLMEDIYEDDVRDFKDPSTTEHVLKSFSDPSFVCPQWLRELHKLAPQVKCLPKQKSKKCKRVVPEDDAGDDETPNNLSHHDENQIPEADDQLPESEEASGAGQELEES</sequence>
<keyword evidence="3" id="KW-1185">Reference proteome</keyword>
<dbReference type="AlphaFoldDB" id="A0A8H6XMB3"/>
<protein>
    <submittedName>
        <fullName evidence="2">Uncharacterized protein</fullName>
    </submittedName>
</protein>
<accession>A0A8H6XMB3</accession>
<proteinExistence type="predicted"/>
<feature type="compositionally biased region" description="Acidic residues" evidence="1">
    <location>
        <begin position="362"/>
        <end position="372"/>
    </location>
</feature>
<evidence type="ECO:0000313" key="3">
    <source>
        <dbReference type="Proteomes" id="UP000623467"/>
    </source>
</evidence>
<name>A0A8H6XMB3_9AGAR</name>
<reference evidence="2" key="1">
    <citation type="submission" date="2020-05" db="EMBL/GenBank/DDBJ databases">
        <title>Mycena genomes resolve the evolution of fungal bioluminescence.</title>
        <authorList>
            <person name="Tsai I.J."/>
        </authorList>
    </citation>
    <scope>NUCLEOTIDE SEQUENCE</scope>
    <source>
        <strain evidence="2">160909Yilan</strain>
    </source>
</reference>
<feature type="region of interest" description="Disordered" evidence="1">
    <location>
        <begin position="1"/>
        <end position="54"/>
    </location>
</feature>
<evidence type="ECO:0000256" key="1">
    <source>
        <dbReference type="SAM" id="MobiDB-lite"/>
    </source>
</evidence>
<gene>
    <name evidence="2" type="ORF">MSAN_01913700</name>
</gene>
<dbReference type="Proteomes" id="UP000623467">
    <property type="component" value="Unassembled WGS sequence"/>
</dbReference>
<dbReference type="OrthoDB" id="3050604at2759"/>
<evidence type="ECO:0000313" key="2">
    <source>
        <dbReference type="EMBL" id="KAF7344328.1"/>
    </source>
</evidence>